<evidence type="ECO:0000256" key="3">
    <source>
        <dbReference type="ARBA" id="ARBA00023125"/>
    </source>
</evidence>
<dbReference type="Gene3D" id="3.40.190.290">
    <property type="match status" value="1"/>
</dbReference>
<evidence type="ECO:0000256" key="2">
    <source>
        <dbReference type="ARBA" id="ARBA00023015"/>
    </source>
</evidence>
<dbReference type="SUPFAM" id="SSF46785">
    <property type="entry name" value="Winged helix' DNA-binding domain"/>
    <property type="match status" value="1"/>
</dbReference>
<dbReference type="Gene3D" id="1.10.10.10">
    <property type="entry name" value="Winged helix-like DNA-binding domain superfamily/Winged helix DNA-binding domain"/>
    <property type="match status" value="1"/>
</dbReference>
<dbReference type="KEGG" id="lem:LEN_3538"/>
<protein>
    <submittedName>
        <fullName evidence="6">Transcriptional regulator</fullName>
    </submittedName>
</protein>
<dbReference type="InterPro" id="IPR005119">
    <property type="entry name" value="LysR_subst-bd"/>
</dbReference>
<gene>
    <name evidence="6" type="ORF">LEN_3538</name>
</gene>
<dbReference type="GO" id="GO:0043565">
    <property type="term" value="F:sequence-specific DNA binding"/>
    <property type="evidence" value="ECO:0007669"/>
    <property type="project" value="TreeGrafter"/>
</dbReference>
<sequence>MKLDFTIDRLKRMALFARVVELGSMSAAARELDMTPSAVSQQLRQLEAETGVALLHRSTRKLSTTEIGQRYYEDCAAMLHAARAAEHHLGDLREEPRGELRIAVPVGFAQHLAPALAPLLRAHPALALRVFADDRQIDLIGERIDLAIRVGRLLDSNLVARRMAEWRHLLVASPEYAREHGLPRTPEELAEHPMLILSVINQPEYVELFREGEPARKVRVSGRIVANNSRVVGQMMLQGLGIVRLPEPDAMPLVDDGRAVLVLPQWRMPPLGVFAVTAQREPQPAKVRLAIAALQEYLLR</sequence>
<name>A0AAU9APQ1_LYSEN</name>
<evidence type="ECO:0000256" key="1">
    <source>
        <dbReference type="ARBA" id="ARBA00009437"/>
    </source>
</evidence>
<dbReference type="Pfam" id="PF00126">
    <property type="entry name" value="HTH_1"/>
    <property type="match status" value="1"/>
</dbReference>
<organism evidence="6 7">
    <name type="scientific">Lysobacter enzymogenes</name>
    <dbReference type="NCBI Taxonomy" id="69"/>
    <lineage>
        <taxon>Bacteria</taxon>
        <taxon>Pseudomonadati</taxon>
        <taxon>Pseudomonadota</taxon>
        <taxon>Gammaproteobacteria</taxon>
        <taxon>Lysobacterales</taxon>
        <taxon>Lysobacteraceae</taxon>
        <taxon>Lysobacter</taxon>
    </lineage>
</organism>
<evidence type="ECO:0000256" key="4">
    <source>
        <dbReference type="ARBA" id="ARBA00023163"/>
    </source>
</evidence>
<dbReference type="CDD" id="cd08422">
    <property type="entry name" value="PBP2_CrgA_like"/>
    <property type="match status" value="1"/>
</dbReference>
<evidence type="ECO:0000259" key="5">
    <source>
        <dbReference type="PROSITE" id="PS50931"/>
    </source>
</evidence>
<dbReference type="PANTHER" id="PTHR30537">
    <property type="entry name" value="HTH-TYPE TRANSCRIPTIONAL REGULATOR"/>
    <property type="match status" value="1"/>
</dbReference>
<evidence type="ECO:0000313" key="6">
    <source>
        <dbReference type="EMBL" id="BAV99025.1"/>
    </source>
</evidence>
<feature type="domain" description="HTH lysR-type" evidence="5">
    <location>
        <begin position="8"/>
        <end position="65"/>
    </location>
</feature>
<reference evidence="6 7" key="1">
    <citation type="journal article" date="2017" name="DNA Res.">
        <title>Complete genome sequence and expression profile of the commercial lytic enzyme producer Lysobacter enzymogenes M497-1.</title>
        <authorList>
            <person name="Takami H."/>
            <person name="Toyoda A."/>
            <person name="Uchiyama I."/>
            <person name="Itoh T."/>
            <person name="Takaki Y."/>
            <person name="Arai W."/>
            <person name="Nishi S."/>
            <person name="Kawai M."/>
            <person name="Shinya K."/>
            <person name="Ikeda H."/>
        </authorList>
    </citation>
    <scope>NUCLEOTIDE SEQUENCE [LARGE SCALE GENOMIC DNA]</scope>
    <source>
        <strain evidence="6 7">M497-1</strain>
    </source>
</reference>
<dbReference type="Proteomes" id="UP000218824">
    <property type="component" value="Chromosome"/>
</dbReference>
<dbReference type="RefSeq" id="WP_096379357.1">
    <property type="nucleotide sequence ID" value="NZ_AP014940.1"/>
</dbReference>
<keyword evidence="2" id="KW-0805">Transcription regulation</keyword>
<dbReference type="SUPFAM" id="SSF53850">
    <property type="entry name" value="Periplasmic binding protein-like II"/>
    <property type="match status" value="1"/>
</dbReference>
<proteinExistence type="inferred from homology"/>
<dbReference type="EMBL" id="AP014940">
    <property type="protein sequence ID" value="BAV99025.1"/>
    <property type="molecule type" value="Genomic_DNA"/>
</dbReference>
<dbReference type="GeneID" id="83065347"/>
<dbReference type="FunFam" id="1.10.10.10:FF:000001">
    <property type="entry name" value="LysR family transcriptional regulator"/>
    <property type="match status" value="1"/>
</dbReference>
<dbReference type="AlphaFoldDB" id="A0AAU9APQ1"/>
<dbReference type="PROSITE" id="PS50931">
    <property type="entry name" value="HTH_LYSR"/>
    <property type="match status" value="1"/>
</dbReference>
<dbReference type="PANTHER" id="PTHR30537:SF30">
    <property type="entry name" value="TRANSCRIPTIONAL REGULATOR-RELATED"/>
    <property type="match status" value="1"/>
</dbReference>
<keyword evidence="3" id="KW-0238">DNA-binding</keyword>
<dbReference type="GO" id="GO:0003700">
    <property type="term" value="F:DNA-binding transcription factor activity"/>
    <property type="evidence" value="ECO:0007669"/>
    <property type="project" value="InterPro"/>
</dbReference>
<dbReference type="InterPro" id="IPR000847">
    <property type="entry name" value="LysR_HTH_N"/>
</dbReference>
<dbReference type="InterPro" id="IPR058163">
    <property type="entry name" value="LysR-type_TF_proteobact-type"/>
</dbReference>
<evidence type="ECO:0000313" key="7">
    <source>
        <dbReference type="Proteomes" id="UP000218824"/>
    </source>
</evidence>
<dbReference type="InterPro" id="IPR036388">
    <property type="entry name" value="WH-like_DNA-bd_sf"/>
</dbReference>
<dbReference type="InterPro" id="IPR036390">
    <property type="entry name" value="WH_DNA-bd_sf"/>
</dbReference>
<dbReference type="GO" id="GO:0006351">
    <property type="term" value="P:DNA-templated transcription"/>
    <property type="evidence" value="ECO:0007669"/>
    <property type="project" value="TreeGrafter"/>
</dbReference>
<accession>A0AAU9APQ1</accession>
<keyword evidence="4" id="KW-0804">Transcription</keyword>
<dbReference type="Pfam" id="PF03466">
    <property type="entry name" value="LysR_substrate"/>
    <property type="match status" value="1"/>
</dbReference>
<comment type="similarity">
    <text evidence="1">Belongs to the LysR transcriptional regulatory family.</text>
</comment>